<evidence type="ECO:0000259" key="8">
    <source>
        <dbReference type="PROSITE" id="PS50221"/>
    </source>
</evidence>
<comment type="subcellular location">
    <subcellularLocation>
        <location evidence="1">Membrane</location>
    </subcellularLocation>
</comment>
<keyword evidence="5" id="KW-1015">Disulfide bond</keyword>
<reference evidence="9" key="1">
    <citation type="submission" date="2023-08" db="EMBL/GenBank/DDBJ databases">
        <authorList>
            <person name="Chen Y."/>
            <person name="Shah S."/>
            <person name="Dougan E. K."/>
            <person name="Thang M."/>
            <person name="Chan C."/>
        </authorList>
    </citation>
    <scope>NUCLEOTIDE SEQUENCE</scope>
</reference>
<evidence type="ECO:0000256" key="1">
    <source>
        <dbReference type="ARBA" id="ARBA00004370"/>
    </source>
</evidence>
<dbReference type="Proteomes" id="UP001178507">
    <property type="component" value="Unassembled WGS sequence"/>
</dbReference>
<comment type="caution">
    <text evidence="9">The sequence shown here is derived from an EMBL/GenBank/DDBJ whole genome shotgun (WGS) entry which is preliminary data.</text>
</comment>
<sequence>MPGSTSTASSATTTTSASTSQAISVTSSTAATSLANSVTSSLSTLTTTSGTSTSTLISTLTTSFATASSTNPPPLVDAVAARREEAAAASAAVEAAEERAVLQLLAALAPAPGAPPGVLGSAKVETEVGTVEVTAFSADAAAAAGGTVPVTGSGGVAVDVPSQVLGQAASIGGAGPVLLSFTSMSKVASKFQASAPNAPSPSGASTGRRLNALQSVPLSINLRGADGKKLDMSRLSSPMVLSVESFDPNATCAYWDEDQGMWSQSGVEKVGYEQGKLMCRTEHLSIFGALMESIFKDVAAVLKCSTAWQLVSVEGIKKIGEPGWTGYPPSIVTFCFLGGFLLAGSCAFRLDRRAEEAIPWLEREAMLLRSKKSVDRTKMRAFRPSVQEKGGRCSRCCRAVKNAFDYVVWLVGSSFGVENAAEVVSELVSNAPTATVSRCVAALHAHKSGACRESLKAVKDLAGPDLDKAARQASQREAAAGAAGGGAGGGGRRQVASRLRASVMNGVSVMMQNMDHFRVALQSMTQRWDVHGHGVWAVETFVSSGWCKRVAMLFPAVHPWVAITLFSMFTSHAVRAALIILKLSTSAASNALFFTSASSTPDSDAECAPPQTLFSRMVQGATVGVLSACLGDVIIFLLFMVQRRRVVEREEWTPEMKQKQVSRWWWRSCIFWSWWVFHESCCILYVFTFLANVTLADAVKWVESTGISLLQDLLLVPLAVSLVLGSLASLALRSARVRLAVEDKWIGSAPEENEEPAKELLRCRTFTGFAGVESEEGVNSEHGFSDVEADEEAEFSDSVSVDCSVRQDFCPVLPGVPT</sequence>
<dbReference type="AlphaFoldDB" id="A0AA36MRZ7"/>
<dbReference type="InterPro" id="IPR057244">
    <property type="entry name" value="GAIN_B"/>
</dbReference>
<name>A0AA36MRZ7_9DINO</name>
<keyword evidence="3 7" id="KW-1133">Transmembrane helix</keyword>
<dbReference type="SMART" id="SM00303">
    <property type="entry name" value="GPS"/>
    <property type="match status" value="1"/>
</dbReference>
<organism evidence="9 10">
    <name type="scientific">Effrenium voratum</name>
    <dbReference type="NCBI Taxonomy" id="2562239"/>
    <lineage>
        <taxon>Eukaryota</taxon>
        <taxon>Sar</taxon>
        <taxon>Alveolata</taxon>
        <taxon>Dinophyceae</taxon>
        <taxon>Suessiales</taxon>
        <taxon>Symbiodiniaceae</taxon>
        <taxon>Effrenium</taxon>
    </lineage>
</organism>
<dbReference type="EMBL" id="CAUJNA010000840">
    <property type="protein sequence ID" value="CAJ1381812.1"/>
    <property type="molecule type" value="Genomic_DNA"/>
</dbReference>
<dbReference type="InterPro" id="IPR000203">
    <property type="entry name" value="GPS"/>
</dbReference>
<feature type="transmembrane region" description="Helical" evidence="7">
    <location>
        <begin position="713"/>
        <end position="732"/>
    </location>
</feature>
<evidence type="ECO:0000256" key="2">
    <source>
        <dbReference type="ARBA" id="ARBA00022692"/>
    </source>
</evidence>
<feature type="domain" description="GAIN-B" evidence="8">
    <location>
        <begin position="132"/>
        <end position="297"/>
    </location>
</feature>
<accession>A0AA36MRZ7</accession>
<dbReference type="PROSITE" id="PS50221">
    <property type="entry name" value="GAIN_B"/>
    <property type="match status" value="1"/>
</dbReference>
<feature type="compositionally biased region" description="Low complexity" evidence="6">
    <location>
        <begin position="471"/>
        <end position="481"/>
    </location>
</feature>
<feature type="transmembrane region" description="Helical" evidence="7">
    <location>
        <begin position="669"/>
        <end position="693"/>
    </location>
</feature>
<evidence type="ECO:0000256" key="3">
    <source>
        <dbReference type="ARBA" id="ARBA00022989"/>
    </source>
</evidence>
<feature type="transmembrane region" description="Helical" evidence="7">
    <location>
        <begin position="617"/>
        <end position="639"/>
    </location>
</feature>
<feature type="region of interest" description="Disordered" evidence="6">
    <location>
        <begin position="1"/>
        <end position="21"/>
    </location>
</feature>
<keyword evidence="4 7" id="KW-0472">Membrane</keyword>
<feature type="compositionally biased region" description="Gly residues" evidence="6">
    <location>
        <begin position="482"/>
        <end position="492"/>
    </location>
</feature>
<evidence type="ECO:0000256" key="5">
    <source>
        <dbReference type="ARBA" id="ARBA00023157"/>
    </source>
</evidence>
<evidence type="ECO:0000313" key="10">
    <source>
        <dbReference type="Proteomes" id="UP001178507"/>
    </source>
</evidence>
<keyword evidence="2 7" id="KW-0812">Transmembrane</keyword>
<dbReference type="InterPro" id="IPR046338">
    <property type="entry name" value="GAIN_dom_sf"/>
</dbReference>
<evidence type="ECO:0000313" key="9">
    <source>
        <dbReference type="EMBL" id="CAJ1381812.1"/>
    </source>
</evidence>
<gene>
    <name evidence="9" type="ORF">EVOR1521_LOCUS9375</name>
</gene>
<protein>
    <recommendedName>
        <fullName evidence="8">GAIN-B domain-containing protein</fullName>
    </recommendedName>
</protein>
<proteinExistence type="predicted"/>
<evidence type="ECO:0000256" key="7">
    <source>
        <dbReference type="SAM" id="Phobius"/>
    </source>
</evidence>
<keyword evidence="10" id="KW-1185">Reference proteome</keyword>
<evidence type="ECO:0000256" key="4">
    <source>
        <dbReference type="ARBA" id="ARBA00023136"/>
    </source>
</evidence>
<dbReference type="GO" id="GO:0016020">
    <property type="term" value="C:membrane"/>
    <property type="evidence" value="ECO:0007669"/>
    <property type="project" value="UniProtKB-SubCell"/>
</dbReference>
<evidence type="ECO:0000256" key="6">
    <source>
        <dbReference type="SAM" id="MobiDB-lite"/>
    </source>
</evidence>
<feature type="region of interest" description="Disordered" evidence="6">
    <location>
        <begin position="469"/>
        <end position="493"/>
    </location>
</feature>
<dbReference type="Gene3D" id="2.60.220.50">
    <property type="match status" value="1"/>
</dbReference>